<accession>A0ABQ8UW93</accession>
<gene>
    <name evidence="2" type="ORF">C8R41DRAFT_872342</name>
</gene>
<organism evidence="2 3">
    <name type="scientific">Lentinula lateritia</name>
    <dbReference type="NCBI Taxonomy" id="40482"/>
    <lineage>
        <taxon>Eukaryota</taxon>
        <taxon>Fungi</taxon>
        <taxon>Dikarya</taxon>
        <taxon>Basidiomycota</taxon>
        <taxon>Agaricomycotina</taxon>
        <taxon>Agaricomycetes</taxon>
        <taxon>Agaricomycetidae</taxon>
        <taxon>Agaricales</taxon>
        <taxon>Marasmiineae</taxon>
        <taxon>Omphalotaceae</taxon>
        <taxon>Lentinula</taxon>
    </lineage>
</organism>
<protein>
    <recommendedName>
        <fullName evidence="4">WWE domain-containing protein</fullName>
    </recommendedName>
</protein>
<name>A0ABQ8UW93_9AGAR</name>
<feature type="non-terminal residue" evidence="2">
    <location>
        <position position="220"/>
    </location>
</feature>
<sequence>MTWKEYDDRWVDFDSEVKQIIYEAIGCDEAKEKPPLGYKIEGSPAKENLISLNCADDWNGLCEDVLSKQNEKKKLFKVSITASPKYMKGLKDWMDKKNKSRKGKGKTPVQRGSGKSDSGRKFHFDSSSNGSNSEDNGAEKSMMEVEKHHIDELRLEYGKCNLHKPQPCKIARGTHTILMFNMLSAWARALANKDTGITVKTPPKSESFRAFHHSIETTTP</sequence>
<reference evidence="2" key="1">
    <citation type="submission" date="2022-08" db="EMBL/GenBank/DDBJ databases">
        <title>A Global Phylogenomic Analysis of the Shiitake Genus Lentinula.</title>
        <authorList>
            <consortium name="DOE Joint Genome Institute"/>
            <person name="Sierra-Patev S."/>
            <person name="Min B."/>
            <person name="Naranjo-Ortiz M."/>
            <person name="Looney B."/>
            <person name="Konkel Z."/>
            <person name="Slot J.C."/>
            <person name="Sakamoto Y."/>
            <person name="Steenwyk J.L."/>
            <person name="Rokas A."/>
            <person name="Carro J."/>
            <person name="Camarero S."/>
            <person name="Ferreira P."/>
            <person name="Molpeceres G."/>
            <person name="Ruiz-Duenas F.J."/>
            <person name="Serrano A."/>
            <person name="Henrissat B."/>
            <person name="Drula E."/>
            <person name="Hughes K.W."/>
            <person name="Mata J.L."/>
            <person name="Ishikawa N.K."/>
            <person name="Vargas-Isla R."/>
            <person name="Ushijima S."/>
            <person name="Smith C.A."/>
            <person name="Ahrendt S."/>
            <person name="Andreopoulos W."/>
            <person name="He G."/>
            <person name="Labutti K."/>
            <person name="Lipzen A."/>
            <person name="Ng V."/>
            <person name="Riley R."/>
            <person name="Sandor L."/>
            <person name="Barry K."/>
            <person name="Martinez A.T."/>
            <person name="Xiao Y."/>
            <person name="Gibbons J.G."/>
            <person name="Terashima K."/>
            <person name="Grigoriev I.V."/>
            <person name="Hibbett D.S."/>
        </authorList>
    </citation>
    <scope>NUCLEOTIDE SEQUENCE</scope>
    <source>
        <strain evidence="2">RHP3577 ss4</strain>
    </source>
</reference>
<comment type="caution">
    <text evidence="2">The sequence shown here is derived from an EMBL/GenBank/DDBJ whole genome shotgun (WGS) entry which is preliminary data.</text>
</comment>
<feature type="compositionally biased region" description="Low complexity" evidence="1">
    <location>
        <begin position="125"/>
        <end position="135"/>
    </location>
</feature>
<feature type="region of interest" description="Disordered" evidence="1">
    <location>
        <begin position="91"/>
        <end position="142"/>
    </location>
</feature>
<proteinExistence type="predicted"/>
<dbReference type="Proteomes" id="UP001150217">
    <property type="component" value="Unassembled WGS sequence"/>
</dbReference>
<evidence type="ECO:0008006" key="4">
    <source>
        <dbReference type="Google" id="ProtNLM"/>
    </source>
</evidence>
<keyword evidence="3" id="KW-1185">Reference proteome</keyword>
<dbReference type="EMBL" id="JANVFT010000154">
    <property type="protein sequence ID" value="KAJ4463704.1"/>
    <property type="molecule type" value="Genomic_DNA"/>
</dbReference>
<evidence type="ECO:0000313" key="2">
    <source>
        <dbReference type="EMBL" id="KAJ4463704.1"/>
    </source>
</evidence>
<evidence type="ECO:0000313" key="3">
    <source>
        <dbReference type="Proteomes" id="UP001150217"/>
    </source>
</evidence>
<evidence type="ECO:0000256" key="1">
    <source>
        <dbReference type="SAM" id="MobiDB-lite"/>
    </source>
</evidence>